<protein>
    <submittedName>
        <fullName evidence="3">Capsular polysaccharide transport system permease protein</fullName>
    </submittedName>
</protein>
<keyword evidence="1" id="KW-0175">Coiled coil</keyword>
<dbReference type="AlphaFoldDB" id="A0A1I4FKZ3"/>
<sequence length="437" mass="48990">MSFDDVKDDTRDGEIVTFAPSTMTELRHGAETIRPVPEKRGARALVAAARERLDWTRLPGLGQRREDTSSYGARVIRRVGMFVLLPTLVVGLYLFVFASNQYIAEAQFTVRGNVEPMENISLGQYTNLIQKHNSQDSFIVRDFIASQTLVEALEKSIGISKMFSRSEADFWARFDPSDPIEDLTKYWRKHVDAHIDSISGVIRLSVRAFTPQDALTIAREVVSRSEALINDISKRAQADMVKQAQADATVAEERLRKAHLALQSFRNQWGVIDPVKTAEGTLTTLTILRKEKLKLETDLQVLRGSNLDERSRSIQTLVANIAAIEQQMKTLQDELTNAGRVAGGGTNLTEALLQYEGLLVERTIAEKLEESAHMLLDRARVSASKQHIFLATFVPPVLPTDSLYPERGHSLIVAFFCFFVLWSSSSLLIAGIRDQRM</sequence>
<feature type="transmembrane region" description="Helical" evidence="2">
    <location>
        <begin position="411"/>
        <end position="432"/>
    </location>
</feature>
<dbReference type="STRING" id="582667.SAMN05192568_1001385"/>
<reference evidence="4" key="1">
    <citation type="submission" date="2016-10" db="EMBL/GenBank/DDBJ databases">
        <authorList>
            <person name="Varghese N."/>
            <person name="Submissions S."/>
        </authorList>
    </citation>
    <scope>NUCLEOTIDE SEQUENCE [LARGE SCALE GENOMIC DNA]</scope>
    <source>
        <strain evidence="4">BL36</strain>
    </source>
</reference>
<dbReference type="EMBL" id="FOTK01000001">
    <property type="protein sequence ID" value="SFL18000.1"/>
    <property type="molecule type" value="Genomic_DNA"/>
</dbReference>
<evidence type="ECO:0000256" key="1">
    <source>
        <dbReference type="SAM" id="Coils"/>
    </source>
</evidence>
<evidence type="ECO:0000256" key="2">
    <source>
        <dbReference type="SAM" id="Phobius"/>
    </source>
</evidence>
<dbReference type="InterPro" id="IPR050445">
    <property type="entry name" value="Bact_polysacc_biosynth/exp"/>
</dbReference>
<feature type="coiled-coil region" evidence="1">
    <location>
        <begin position="314"/>
        <end position="341"/>
    </location>
</feature>
<feature type="transmembrane region" description="Helical" evidence="2">
    <location>
        <begin position="79"/>
        <end position="98"/>
    </location>
</feature>
<proteinExistence type="predicted"/>
<dbReference type="GO" id="GO:0005886">
    <property type="term" value="C:plasma membrane"/>
    <property type="evidence" value="ECO:0007669"/>
    <property type="project" value="TreeGrafter"/>
</dbReference>
<name>A0A1I4FKZ3_9HYPH</name>
<evidence type="ECO:0000313" key="3">
    <source>
        <dbReference type="EMBL" id="SFL18000.1"/>
    </source>
</evidence>
<organism evidence="3 4">
    <name type="scientific">Methylobacterium pseudosasicola</name>
    <dbReference type="NCBI Taxonomy" id="582667"/>
    <lineage>
        <taxon>Bacteria</taxon>
        <taxon>Pseudomonadati</taxon>
        <taxon>Pseudomonadota</taxon>
        <taxon>Alphaproteobacteria</taxon>
        <taxon>Hyphomicrobiales</taxon>
        <taxon>Methylobacteriaceae</taxon>
        <taxon>Methylobacterium</taxon>
    </lineage>
</organism>
<keyword evidence="2" id="KW-0812">Transmembrane</keyword>
<dbReference type="PANTHER" id="PTHR32309:SF13">
    <property type="entry name" value="FERRIC ENTEROBACTIN TRANSPORT PROTEIN FEPE"/>
    <property type="match status" value="1"/>
</dbReference>
<keyword evidence="4" id="KW-1185">Reference proteome</keyword>
<keyword evidence="2" id="KW-0472">Membrane</keyword>
<dbReference type="RefSeq" id="WP_092036605.1">
    <property type="nucleotide sequence ID" value="NZ_FOTK01000001.1"/>
</dbReference>
<dbReference type="PANTHER" id="PTHR32309">
    <property type="entry name" value="TYROSINE-PROTEIN KINASE"/>
    <property type="match status" value="1"/>
</dbReference>
<dbReference type="OrthoDB" id="7800844at2"/>
<gene>
    <name evidence="3" type="ORF">SAMN05192568_1001385</name>
</gene>
<dbReference type="GO" id="GO:0004713">
    <property type="term" value="F:protein tyrosine kinase activity"/>
    <property type="evidence" value="ECO:0007669"/>
    <property type="project" value="TreeGrafter"/>
</dbReference>
<keyword evidence="2" id="KW-1133">Transmembrane helix</keyword>
<accession>A0A1I4FKZ3</accession>
<dbReference type="Proteomes" id="UP000199048">
    <property type="component" value="Unassembled WGS sequence"/>
</dbReference>
<evidence type="ECO:0000313" key="4">
    <source>
        <dbReference type="Proteomes" id="UP000199048"/>
    </source>
</evidence>